<dbReference type="EMBL" id="JAGTJR010000065">
    <property type="protein sequence ID" value="KAH7021702.1"/>
    <property type="molecule type" value="Genomic_DNA"/>
</dbReference>
<comment type="catalytic activity">
    <reaction evidence="1">
        <text>ATP + H2O = ADP + phosphate + H(+)</text>
        <dbReference type="Rhea" id="RHEA:13065"/>
        <dbReference type="ChEBI" id="CHEBI:15377"/>
        <dbReference type="ChEBI" id="CHEBI:15378"/>
        <dbReference type="ChEBI" id="CHEBI:30616"/>
        <dbReference type="ChEBI" id="CHEBI:43474"/>
        <dbReference type="ChEBI" id="CHEBI:456216"/>
        <dbReference type="EC" id="5.6.2.3"/>
    </reaction>
</comment>
<keyword evidence="1" id="KW-0347">Helicase</keyword>
<name>A0ABQ8FV41_9PEZI</name>
<dbReference type="SUPFAM" id="SSF52540">
    <property type="entry name" value="P-loop containing nucleoside triphosphate hydrolases"/>
    <property type="match status" value="1"/>
</dbReference>
<keyword evidence="1" id="KW-0547">Nucleotide-binding</keyword>
<dbReference type="InterPro" id="IPR010285">
    <property type="entry name" value="DNA_helicase_pif1-like_DEAD"/>
</dbReference>
<comment type="caution">
    <text evidence="3">The sequence shown here is derived from an EMBL/GenBank/DDBJ whole genome shotgun (WGS) entry which is preliminary data.</text>
</comment>
<proteinExistence type="inferred from homology"/>
<keyword evidence="1" id="KW-0227">DNA damage</keyword>
<dbReference type="Proteomes" id="UP000774617">
    <property type="component" value="Unassembled WGS sequence"/>
</dbReference>
<keyword evidence="4" id="KW-1185">Reference proteome</keyword>
<gene>
    <name evidence="3" type="ORF">B0J12DRAFT_746516</name>
</gene>
<sequence>MIIDEASMVDLGMLGVIDNHCKIARSLDKSSTDLFGGLPVVILMGDFFQFPPVRAPALWKEPRHGNEKDEDGRLIWHRFRHVIILDEQMRQADDPPFRHLLSRARAGAFTEDDLSLLNSKAITSLVTPQLETATAVVKLNSLRHQVNRIRMEHFARTRRQKIYVFPALHTRTKTTGPTNLRLRADDLLQQPDLGTKIPFPGLFLYTLNMPAVILTNVCTLLGQVNGAAGTAVGVVVNPTGKSVFLRES</sequence>
<feature type="domain" description="DNA helicase Pif1-like DEAD-box helicase" evidence="2">
    <location>
        <begin position="1"/>
        <end position="94"/>
    </location>
</feature>
<keyword evidence="1" id="KW-0378">Hydrolase</keyword>
<comment type="similarity">
    <text evidence="1">Belongs to the helicase family.</text>
</comment>
<dbReference type="EC" id="5.6.2.3" evidence="1"/>
<evidence type="ECO:0000256" key="1">
    <source>
        <dbReference type="RuleBase" id="RU363044"/>
    </source>
</evidence>
<dbReference type="InterPro" id="IPR027417">
    <property type="entry name" value="P-loop_NTPase"/>
</dbReference>
<dbReference type="PANTHER" id="PTHR47642">
    <property type="entry name" value="ATP-DEPENDENT DNA HELICASE"/>
    <property type="match status" value="1"/>
</dbReference>
<dbReference type="Gene3D" id="3.40.50.300">
    <property type="entry name" value="P-loop containing nucleotide triphosphate hydrolases"/>
    <property type="match status" value="1"/>
</dbReference>
<evidence type="ECO:0000259" key="2">
    <source>
        <dbReference type="Pfam" id="PF05970"/>
    </source>
</evidence>
<keyword evidence="1" id="KW-0233">DNA recombination</keyword>
<comment type="cofactor">
    <cofactor evidence="1">
        <name>Mg(2+)</name>
        <dbReference type="ChEBI" id="CHEBI:18420"/>
    </cofactor>
</comment>
<protein>
    <recommendedName>
        <fullName evidence="1">ATP-dependent DNA helicase</fullName>
        <ecNumber evidence="1">5.6.2.3</ecNumber>
    </recommendedName>
</protein>
<dbReference type="InterPro" id="IPR051055">
    <property type="entry name" value="PIF1_helicase"/>
</dbReference>
<organism evidence="3 4">
    <name type="scientific">Macrophomina phaseolina</name>
    <dbReference type="NCBI Taxonomy" id="35725"/>
    <lineage>
        <taxon>Eukaryota</taxon>
        <taxon>Fungi</taxon>
        <taxon>Dikarya</taxon>
        <taxon>Ascomycota</taxon>
        <taxon>Pezizomycotina</taxon>
        <taxon>Dothideomycetes</taxon>
        <taxon>Dothideomycetes incertae sedis</taxon>
        <taxon>Botryosphaeriales</taxon>
        <taxon>Botryosphaeriaceae</taxon>
        <taxon>Macrophomina</taxon>
    </lineage>
</organism>
<accession>A0ABQ8FV41</accession>
<evidence type="ECO:0000313" key="4">
    <source>
        <dbReference type="Proteomes" id="UP000774617"/>
    </source>
</evidence>
<dbReference type="Pfam" id="PF05970">
    <property type="entry name" value="PIF1"/>
    <property type="match status" value="1"/>
</dbReference>
<reference evidence="3 4" key="1">
    <citation type="journal article" date="2021" name="Nat. Commun.">
        <title>Genetic determinants of endophytism in the Arabidopsis root mycobiome.</title>
        <authorList>
            <person name="Mesny F."/>
            <person name="Miyauchi S."/>
            <person name="Thiergart T."/>
            <person name="Pickel B."/>
            <person name="Atanasova L."/>
            <person name="Karlsson M."/>
            <person name="Huettel B."/>
            <person name="Barry K.W."/>
            <person name="Haridas S."/>
            <person name="Chen C."/>
            <person name="Bauer D."/>
            <person name="Andreopoulos W."/>
            <person name="Pangilinan J."/>
            <person name="LaButti K."/>
            <person name="Riley R."/>
            <person name="Lipzen A."/>
            <person name="Clum A."/>
            <person name="Drula E."/>
            <person name="Henrissat B."/>
            <person name="Kohler A."/>
            <person name="Grigoriev I.V."/>
            <person name="Martin F.M."/>
            <person name="Hacquard S."/>
        </authorList>
    </citation>
    <scope>NUCLEOTIDE SEQUENCE [LARGE SCALE GENOMIC DNA]</scope>
    <source>
        <strain evidence="3 4">MPI-SDFR-AT-0080</strain>
    </source>
</reference>
<evidence type="ECO:0000313" key="3">
    <source>
        <dbReference type="EMBL" id="KAH7021702.1"/>
    </source>
</evidence>
<keyword evidence="1" id="KW-0234">DNA repair</keyword>
<keyword evidence="1" id="KW-0067">ATP-binding</keyword>